<dbReference type="NCBIfam" id="TIGR03527">
    <property type="entry name" value="selenium_YedF"/>
    <property type="match status" value="1"/>
</dbReference>
<sequence>MERQVDARGMNCPKPVIETKKVLDALKEGSITTIVDNEIAKENVLKLVQNMAYKADVKEQGGNYYIHIYKEGSHKETGMKPINHKDMVMLIGSEVMGEGSFELGKVLMKGFIYTLTESKPYPKALLFVNSGVRLTTEGSEVIDYLRQMEGEGVEILSCGTCLDYFNLKNKLLVGGVSNMYTIVEKMNGAKNTIKI</sequence>
<dbReference type="CDD" id="cd03421">
    <property type="entry name" value="SirA_like_N"/>
    <property type="match status" value="1"/>
</dbReference>
<proteinExistence type="inferred from homology"/>
<dbReference type="Gene3D" id="3.30.110.40">
    <property type="entry name" value="TusA-like domain"/>
    <property type="match status" value="1"/>
</dbReference>
<keyword evidence="4" id="KW-1185">Reference proteome</keyword>
<dbReference type="AlphaFoldDB" id="A0A841L808"/>
<dbReference type="InterPro" id="IPR036868">
    <property type="entry name" value="TusA-like_sf"/>
</dbReference>
<dbReference type="PANTHER" id="PTHR33279:SF6">
    <property type="entry name" value="SULFUR CARRIER PROTEIN YEDF-RELATED"/>
    <property type="match status" value="1"/>
</dbReference>
<reference evidence="3 4" key="1">
    <citation type="submission" date="2020-08" db="EMBL/GenBank/DDBJ databases">
        <title>Genomic Encyclopedia of Type Strains, Phase IV (KMG-IV): sequencing the most valuable type-strain genomes for metagenomic binning, comparative biology and taxonomic classification.</title>
        <authorList>
            <person name="Goeker M."/>
        </authorList>
    </citation>
    <scope>NUCLEOTIDE SEQUENCE [LARGE SCALE GENOMIC DNA]</scope>
    <source>
        <strain evidence="3 4">DSM 103526</strain>
    </source>
</reference>
<comment type="similarity">
    <text evidence="1">Belongs to the sulfur carrier protein TusA family.</text>
</comment>
<dbReference type="InterPro" id="IPR027396">
    <property type="entry name" value="DsrEFH-like"/>
</dbReference>
<dbReference type="Proteomes" id="UP000579281">
    <property type="component" value="Unassembled WGS sequence"/>
</dbReference>
<dbReference type="InterPro" id="IPR001455">
    <property type="entry name" value="TusA-like"/>
</dbReference>
<evidence type="ECO:0000313" key="3">
    <source>
        <dbReference type="EMBL" id="MBB6218529.1"/>
    </source>
</evidence>
<organism evidence="3 4">
    <name type="scientific">Anaerosolibacter carboniphilus</name>
    <dbReference type="NCBI Taxonomy" id="1417629"/>
    <lineage>
        <taxon>Bacteria</taxon>
        <taxon>Bacillati</taxon>
        <taxon>Bacillota</taxon>
        <taxon>Clostridia</taxon>
        <taxon>Peptostreptococcales</taxon>
        <taxon>Thermotaleaceae</taxon>
        <taxon>Anaerosolibacter</taxon>
    </lineage>
</organism>
<comment type="caution">
    <text evidence="3">The sequence shown here is derived from an EMBL/GenBank/DDBJ whole genome shotgun (WGS) entry which is preliminary data.</text>
</comment>
<gene>
    <name evidence="3" type="ORF">HNQ80_004703</name>
</gene>
<evidence type="ECO:0000313" key="4">
    <source>
        <dbReference type="Proteomes" id="UP000579281"/>
    </source>
</evidence>
<feature type="domain" description="UPF0033" evidence="2">
    <location>
        <begin position="5"/>
        <end position="29"/>
    </location>
</feature>
<dbReference type="PROSITE" id="PS01148">
    <property type="entry name" value="UPF0033"/>
    <property type="match status" value="1"/>
</dbReference>
<evidence type="ECO:0000259" key="2">
    <source>
        <dbReference type="PROSITE" id="PS01148"/>
    </source>
</evidence>
<accession>A0A841L808</accession>
<name>A0A841L808_9FIRM</name>
<evidence type="ECO:0000256" key="1">
    <source>
        <dbReference type="ARBA" id="ARBA00008984"/>
    </source>
</evidence>
<dbReference type="PANTHER" id="PTHR33279">
    <property type="entry name" value="SULFUR CARRIER PROTEIN YEDF-RELATED"/>
    <property type="match status" value="1"/>
</dbReference>
<protein>
    <submittedName>
        <fullName evidence="3">Selenium metabolism protein YedF</fullName>
    </submittedName>
</protein>
<dbReference type="SUPFAM" id="SSF75169">
    <property type="entry name" value="DsrEFH-like"/>
    <property type="match status" value="1"/>
</dbReference>
<dbReference type="EMBL" id="JACHEN010000041">
    <property type="protein sequence ID" value="MBB6218529.1"/>
    <property type="molecule type" value="Genomic_DNA"/>
</dbReference>
<dbReference type="InterPro" id="IPR019870">
    <property type="entry name" value="Se_metab_YedF"/>
</dbReference>
<dbReference type="SUPFAM" id="SSF64307">
    <property type="entry name" value="SirA-like"/>
    <property type="match status" value="1"/>
</dbReference>
<dbReference type="Pfam" id="PF01206">
    <property type="entry name" value="TusA"/>
    <property type="match status" value="1"/>
</dbReference>